<keyword evidence="3" id="KW-1185">Reference proteome</keyword>
<accession>A0ABR1X4H7</accession>
<dbReference type="GeneID" id="92042595"/>
<evidence type="ECO:0000313" key="3">
    <source>
        <dbReference type="Proteomes" id="UP001433268"/>
    </source>
</evidence>
<dbReference type="RefSeq" id="XP_066673153.1">
    <property type="nucleotide sequence ID" value="XM_066809535.1"/>
</dbReference>
<reference evidence="2 3" key="1">
    <citation type="submission" date="2023-01" db="EMBL/GenBank/DDBJ databases">
        <title>Analysis of 21 Apiospora genomes using comparative genomics revels a genus with tremendous synthesis potential of carbohydrate active enzymes and secondary metabolites.</title>
        <authorList>
            <person name="Sorensen T."/>
        </authorList>
    </citation>
    <scope>NUCLEOTIDE SEQUENCE [LARGE SCALE GENOMIC DNA]</scope>
    <source>
        <strain evidence="2 3">CBS 114990</strain>
    </source>
</reference>
<name>A0ABR1X4H7_9PEZI</name>
<dbReference type="EMBL" id="JAQQWN010000004">
    <property type="protein sequence ID" value="KAK8090259.1"/>
    <property type="molecule type" value="Genomic_DNA"/>
</dbReference>
<protein>
    <submittedName>
        <fullName evidence="2">Uncharacterized protein</fullName>
    </submittedName>
</protein>
<gene>
    <name evidence="2" type="ORF">PG997_005220</name>
</gene>
<proteinExistence type="predicted"/>
<evidence type="ECO:0000313" key="2">
    <source>
        <dbReference type="EMBL" id="KAK8090259.1"/>
    </source>
</evidence>
<evidence type="ECO:0000256" key="1">
    <source>
        <dbReference type="SAM" id="MobiDB-lite"/>
    </source>
</evidence>
<dbReference type="Proteomes" id="UP001433268">
    <property type="component" value="Unassembled WGS sequence"/>
</dbReference>
<feature type="region of interest" description="Disordered" evidence="1">
    <location>
        <begin position="1"/>
        <end position="25"/>
    </location>
</feature>
<comment type="caution">
    <text evidence="2">The sequence shown here is derived from an EMBL/GenBank/DDBJ whole genome shotgun (WGS) entry which is preliminary data.</text>
</comment>
<sequence>MKFWTAETPTSMTMRPPSRPSQTPKPCQVWHVPGGLVVNPVQAEPITADASHLSLSWPTYSQKLSSVLVIAMQPIGGGAVVRAKCKGPYDKAAPSARAGCRQSQAQLGHGGIRRPNAAMLAAGHNISASASNTKLPYQQTSGAEDNNWA</sequence>
<organism evidence="2 3">
    <name type="scientific">Apiospora hydei</name>
    <dbReference type="NCBI Taxonomy" id="1337664"/>
    <lineage>
        <taxon>Eukaryota</taxon>
        <taxon>Fungi</taxon>
        <taxon>Dikarya</taxon>
        <taxon>Ascomycota</taxon>
        <taxon>Pezizomycotina</taxon>
        <taxon>Sordariomycetes</taxon>
        <taxon>Xylariomycetidae</taxon>
        <taxon>Amphisphaeriales</taxon>
        <taxon>Apiosporaceae</taxon>
        <taxon>Apiospora</taxon>
    </lineage>
</organism>